<keyword evidence="3" id="KW-1185">Reference proteome</keyword>
<keyword evidence="2" id="KW-0347">Helicase</keyword>
<dbReference type="Gene3D" id="3.30.870.10">
    <property type="entry name" value="Endonuclease Chain A"/>
    <property type="match status" value="1"/>
</dbReference>
<keyword evidence="2" id="KW-0067">ATP-binding</keyword>
<dbReference type="EMBL" id="CP064786">
    <property type="protein sequence ID" value="QSG02816.1"/>
    <property type="molecule type" value="Genomic_DNA"/>
</dbReference>
<evidence type="ECO:0000313" key="3">
    <source>
        <dbReference type="Proteomes" id="UP000663586"/>
    </source>
</evidence>
<dbReference type="InterPro" id="IPR025202">
    <property type="entry name" value="PLD-like_dom"/>
</dbReference>
<proteinExistence type="predicted"/>
<evidence type="ECO:0000259" key="1">
    <source>
        <dbReference type="PROSITE" id="PS50035"/>
    </source>
</evidence>
<name>A0A897MXC6_9EURY</name>
<sequence>MLDAISELPDTDVTFIVREGEDHNDFVRERLPDGVTMLEIEDLHAKVVVCDEYAYIGSANITRGGLTLNREVCEVIENEYDNAVIYVEEELDVYL</sequence>
<keyword evidence="2" id="KW-0547">Nucleotide-binding</keyword>
<dbReference type="KEGG" id="hara:AArcS_1605"/>
<organism evidence="2 3">
    <name type="scientific">Natranaeroarchaeum sulfidigenes</name>
    <dbReference type="NCBI Taxonomy" id="2784880"/>
    <lineage>
        <taxon>Archaea</taxon>
        <taxon>Methanobacteriati</taxon>
        <taxon>Methanobacteriota</taxon>
        <taxon>Stenosarchaea group</taxon>
        <taxon>Halobacteria</taxon>
        <taxon>Halobacteriales</taxon>
        <taxon>Natronoarchaeaceae</taxon>
        <taxon>Natranaeroarchaeum</taxon>
    </lineage>
</organism>
<dbReference type="Pfam" id="PF13091">
    <property type="entry name" value="PLDc_2"/>
    <property type="match status" value="1"/>
</dbReference>
<dbReference type="Proteomes" id="UP000663586">
    <property type="component" value="Chromosome"/>
</dbReference>
<dbReference type="PROSITE" id="PS50035">
    <property type="entry name" value="PLD"/>
    <property type="match status" value="1"/>
</dbReference>
<dbReference type="InterPro" id="IPR001736">
    <property type="entry name" value="PLipase_D/transphosphatidylase"/>
</dbReference>
<reference evidence="2" key="1">
    <citation type="submission" date="2020-11" db="EMBL/GenBank/DDBJ databases">
        <title>Carbohydrate-dependent, anaerobic sulfur respiration: A novel catabolism in halophilic archaea.</title>
        <authorList>
            <person name="Sorokin D.Y."/>
            <person name="Messina E."/>
            <person name="Smedile F."/>
            <person name="La Cono V."/>
            <person name="Hallsworth J.E."/>
            <person name="Yakimov M.M."/>
        </authorList>
    </citation>
    <scope>NUCLEOTIDE SEQUENCE</scope>
    <source>
        <strain evidence="2">AArc-S</strain>
    </source>
</reference>
<protein>
    <submittedName>
        <fullName evidence="2">Superfamily II DNA/RNA helicase, SNF2 family</fullName>
    </submittedName>
</protein>
<accession>A0A897MXC6</accession>
<evidence type="ECO:0000313" key="2">
    <source>
        <dbReference type="EMBL" id="QSG02816.1"/>
    </source>
</evidence>
<dbReference type="AlphaFoldDB" id="A0A897MXC6"/>
<gene>
    <name evidence="2" type="primary">hepA</name>
    <name evidence="2" type="ORF">AArcS_1605</name>
</gene>
<keyword evidence="2" id="KW-0378">Hydrolase</keyword>
<dbReference type="GO" id="GO:0004386">
    <property type="term" value="F:helicase activity"/>
    <property type="evidence" value="ECO:0007669"/>
    <property type="project" value="UniProtKB-KW"/>
</dbReference>
<feature type="domain" description="PLD phosphodiesterase" evidence="1">
    <location>
        <begin position="43"/>
        <end position="65"/>
    </location>
</feature>
<dbReference type="SUPFAM" id="SSF56024">
    <property type="entry name" value="Phospholipase D/nuclease"/>
    <property type="match status" value="1"/>
</dbReference>